<dbReference type="GO" id="GO:0005737">
    <property type="term" value="C:cytoplasm"/>
    <property type="evidence" value="ECO:0007669"/>
    <property type="project" value="TreeGrafter"/>
</dbReference>
<dbReference type="Proteomes" id="UP000076078">
    <property type="component" value="Unassembled WGS sequence"/>
</dbReference>
<dbReference type="GO" id="GO:1990114">
    <property type="term" value="P:RNA polymerase II core complex assembly"/>
    <property type="evidence" value="ECO:0007669"/>
    <property type="project" value="TreeGrafter"/>
</dbReference>
<dbReference type="GO" id="GO:0016272">
    <property type="term" value="C:prefoldin complex"/>
    <property type="evidence" value="ECO:0007669"/>
    <property type="project" value="InterPro"/>
</dbReference>
<dbReference type="FunCoup" id="A0A151ZCJ1">
    <property type="interactions" value="770"/>
</dbReference>
<dbReference type="GO" id="GO:1990113">
    <property type="term" value="P:RNA polymerase I assembly"/>
    <property type="evidence" value="ECO:0007669"/>
    <property type="project" value="TreeGrafter"/>
</dbReference>
<evidence type="ECO:0000256" key="2">
    <source>
        <dbReference type="SAM" id="Coils"/>
    </source>
</evidence>
<dbReference type="GO" id="GO:0006457">
    <property type="term" value="P:protein folding"/>
    <property type="evidence" value="ECO:0007669"/>
    <property type="project" value="InterPro"/>
</dbReference>
<dbReference type="PANTHER" id="PTHR12674">
    <property type="entry name" value="PREFOLDIN SUBUNIT 5"/>
    <property type="match status" value="1"/>
</dbReference>
<dbReference type="CDD" id="cd23157">
    <property type="entry name" value="Prefoldin_5"/>
    <property type="match status" value="1"/>
</dbReference>
<name>A0A151ZCJ1_TIELA</name>
<dbReference type="SUPFAM" id="SSF46579">
    <property type="entry name" value="Prefoldin"/>
    <property type="match status" value="1"/>
</dbReference>
<organism evidence="3 4">
    <name type="scientific">Tieghemostelium lacteum</name>
    <name type="common">Slime mold</name>
    <name type="synonym">Dictyostelium lacteum</name>
    <dbReference type="NCBI Taxonomy" id="361077"/>
    <lineage>
        <taxon>Eukaryota</taxon>
        <taxon>Amoebozoa</taxon>
        <taxon>Evosea</taxon>
        <taxon>Eumycetozoa</taxon>
        <taxon>Dictyostelia</taxon>
        <taxon>Dictyosteliales</taxon>
        <taxon>Raperosteliaceae</taxon>
        <taxon>Tieghemostelium</taxon>
    </lineage>
</organism>
<comment type="caution">
    <text evidence="3">The sequence shown here is derived from an EMBL/GenBank/DDBJ whole genome shotgun (WGS) entry which is preliminary data.</text>
</comment>
<dbReference type="OrthoDB" id="10267474at2759"/>
<feature type="coiled-coil region" evidence="2">
    <location>
        <begin position="10"/>
        <end position="44"/>
    </location>
</feature>
<keyword evidence="4" id="KW-1185">Reference proteome</keyword>
<dbReference type="NCBIfam" id="TIGR00293">
    <property type="entry name" value="prefoldin subunit alpha"/>
    <property type="match status" value="1"/>
</dbReference>
<comment type="similarity">
    <text evidence="1">Belongs to the prefoldin subunit alpha family.</text>
</comment>
<dbReference type="InParanoid" id="A0A151ZCJ1"/>
<dbReference type="OMA" id="QAKFKAC"/>
<protein>
    <submittedName>
        <fullName evidence="3">Prefoldin subunit 5</fullName>
    </submittedName>
</protein>
<evidence type="ECO:0000313" key="4">
    <source>
        <dbReference type="Proteomes" id="UP000076078"/>
    </source>
</evidence>
<dbReference type="Pfam" id="PF02996">
    <property type="entry name" value="Prefoldin"/>
    <property type="match status" value="1"/>
</dbReference>
<dbReference type="InterPro" id="IPR009053">
    <property type="entry name" value="Prefoldin"/>
</dbReference>
<dbReference type="EMBL" id="LODT01000034">
    <property type="protein sequence ID" value="KYQ91666.1"/>
    <property type="molecule type" value="Genomic_DNA"/>
</dbReference>
<dbReference type="GO" id="GO:1990115">
    <property type="term" value="P:RNA polymerase III assembly"/>
    <property type="evidence" value="ECO:0007669"/>
    <property type="project" value="TreeGrafter"/>
</dbReference>
<sequence length="158" mass="17669">MSEGQQPQQVNLAALSLEQLQMLREQLENEMQTLSDSVTQLRHASNKYAEAKDAITGIQGTQGKDLLVPLTSSIYLPGKITSEKVLVDIGTGYYVEMNIEQGQGFTQRKIQLITDQINKVHQAINIKRGNLDSVMQVAQAKINVYKQQQLQQQKTVAK</sequence>
<accession>A0A151ZCJ1</accession>
<gene>
    <name evidence="3" type="ORF">DLAC_07442</name>
</gene>
<dbReference type="InterPro" id="IPR004127">
    <property type="entry name" value="Prefoldin_subunit_alpha"/>
</dbReference>
<dbReference type="STRING" id="361077.A0A151ZCJ1"/>
<dbReference type="PANTHER" id="PTHR12674:SF2">
    <property type="entry name" value="PREFOLDIN SUBUNIT 5"/>
    <property type="match status" value="1"/>
</dbReference>
<dbReference type="GO" id="GO:0051082">
    <property type="term" value="F:unfolded protein binding"/>
    <property type="evidence" value="ECO:0007669"/>
    <property type="project" value="InterPro"/>
</dbReference>
<reference evidence="3 4" key="1">
    <citation type="submission" date="2015-12" db="EMBL/GenBank/DDBJ databases">
        <title>Dictyostelia acquired genes for synthesis and detection of signals that induce cell-type specialization by lateral gene transfer from prokaryotes.</title>
        <authorList>
            <person name="Gloeckner G."/>
            <person name="Schaap P."/>
        </authorList>
    </citation>
    <scope>NUCLEOTIDE SEQUENCE [LARGE SCALE GENOMIC DNA]</scope>
    <source>
        <strain evidence="3 4">TK</strain>
    </source>
</reference>
<dbReference type="Gene3D" id="1.10.287.370">
    <property type="match status" value="1"/>
</dbReference>
<dbReference type="AlphaFoldDB" id="A0A151ZCJ1"/>
<keyword evidence="2" id="KW-0175">Coiled coil</keyword>
<evidence type="ECO:0000256" key="1">
    <source>
        <dbReference type="ARBA" id="ARBA00010048"/>
    </source>
</evidence>
<proteinExistence type="inferred from homology"/>
<evidence type="ECO:0000313" key="3">
    <source>
        <dbReference type="EMBL" id="KYQ91666.1"/>
    </source>
</evidence>
<dbReference type="InterPro" id="IPR011599">
    <property type="entry name" value="PFD_alpha_archaea"/>
</dbReference>